<dbReference type="PANTHER" id="PTHR47914">
    <property type="entry name" value="ALPHA/BETA-HYDROLASES SUPERFAMILY PROTEIN"/>
    <property type="match status" value="1"/>
</dbReference>
<organism evidence="1">
    <name type="scientific">uncultured Coleofasciculus sp</name>
    <dbReference type="NCBI Taxonomy" id="1267456"/>
    <lineage>
        <taxon>Bacteria</taxon>
        <taxon>Bacillati</taxon>
        <taxon>Cyanobacteriota</taxon>
        <taxon>Cyanophyceae</taxon>
        <taxon>Coleofasciculales</taxon>
        <taxon>Coleofasciculaceae</taxon>
        <taxon>Coleofasciculus</taxon>
        <taxon>environmental samples</taxon>
    </lineage>
</organism>
<keyword evidence="1" id="KW-0378">Hydrolase</keyword>
<reference evidence="1" key="1">
    <citation type="submission" date="2020-02" db="EMBL/GenBank/DDBJ databases">
        <authorList>
            <person name="Meier V. D."/>
        </authorList>
    </citation>
    <scope>NUCLEOTIDE SEQUENCE</scope>
    <source>
        <strain evidence="1">AVDCRST_MAG92</strain>
    </source>
</reference>
<protein>
    <submittedName>
        <fullName evidence="1">Possible alpha/beta hydrolase superfamily, alr3514 homolog</fullName>
    </submittedName>
</protein>
<proteinExistence type="predicted"/>
<dbReference type="PANTHER" id="PTHR47914:SF1">
    <property type="entry name" value="ALPHA_BETA-HYDROLASES SUPERFAMILY PROTEIN"/>
    <property type="match status" value="1"/>
</dbReference>
<gene>
    <name evidence="1" type="ORF">AVDCRST_MAG92-1158</name>
</gene>
<evidence type="ECO:0000313" key="1">
    <source>
        <dbReference type="EMBL" id="CAA9234189.1"/>
    </source>
</evidence>
<dbReference type="AlphaFoldDB" id="A0A6J4HUR4"/>
<accession>A0A6J4HUR4</accession>
<sequence length="87" mass="9785">MRSPILGQALYKLNTTLSFLRLIYGHHVYANEAQLTPEFIAQKWQITQLPGARYASAAFVTGNLDPVQKRADFLALFQPLPVPVMVQ</sequence>
<dbReference type="GO" id="GO:0016787">
    <property type="term" value="F:hydrolase activity"/>
    <property type="evidence" value="ECO:0007669"/>
    <property type="project" value="UniProtKB-KW"/>
</dbReference>
<dbReference type="EMBL" id="CADCTM010000163">
    <property type="protein sequence ID" value="CAA9234189.1"/>
    <property type="molecule type" value="Genomic_DNA"/>
</dbReference>
<name>A0A6J4HUR4_9CYAN</name>